<reference evidence="1 2" key="1">
    <citation type="journal article" date="2023" name="Sci. Data">
        <title>Genome assembly of the Korean intertidal mud-creeper Batillaria attramentaria.</title>
        <authorList>
            <person name="Patra A.K."/>
            <person name="Ho P.T."/>
            <person name="Jun S."/>
            <person name="Lee S.J."/>
            <person name="Kim Y."/>
            <person name="Won Y.J."/>
        </authorList>
    </citation>
    <scope>NUCLEOTIDE SEQUENCE [LARGE SCALE GENOMIC DNA]</scope>
    <source>
        <strain evidence="1">Wonlab-2016</strain>
    </source>
</reference>
<organism evidence="1 2">
    <name type="scientific">Batillaria attramentaria</name>
    <dbReference type="NCBI Taxonomy" id="370345"/>
    <lineage>
        <taxon>Eukaryota</taxon>
        <taxon>Metazoa</taxon>
        <taxon>Spiralia</taxon>
        <taxon>Lophotrochozoa</taxon>
        <taxon>Mollusca</taxon>
        <taxon>Gastropoda</taxon>
        <taxon>Caenogastropoda</taxon>
        <taxon>Sorbeoconcha</taxon>
        <taxon>Cerithioidea</taxon>
        <taxon>Batillariidae</taxon>
        <taxon>Batillaria</taxon>
    </lineage>
</organism>
<gene>
    <name evidence="1" type="ORF">BaRGS_00027770</name>
</gene>
<dbReference type="AlphaFoldDB" id="A0ABD0K284"/>
<dbReference type="PANTHER" id="PTHR15394:SF3">
    <property type="entry name" value="SERINE HYDROLASE RBBP9"/>
    <property type="match status" value="1"/>
</dbReference>
<dbReference type="EMBL" id="JACVVK020000270">
    <property type="protein sequence ID" value="KAK7480955.1"/>
    <property type="molecule type" value="Genomic_DNA"/>
</dbReference>
<comment type="caution">
    <text evidence="1">The sequence shown here is derived from an EMBL/GenBank/DDBJ whole genome shotgun (WGS) entry which is preliminary data.</text>
</comment>
<evidence type="ECO:0000313" key="2">
    <source>
        <dbReference type="Proteomes" id="UP001519460"/>
    </source>
</evidence>
<accession>A0ABD0K284</accession>
<proteinExistence type="predicted"/>
<name>A0ABD0K284_9CAEN</name>
<protein>
    <submittedName>
        <fullName evidence="1">Uncharacterized protein</fullName>
    </submittedName>
</protein>
<sequence>MASPVKVVIVPGNGSGDVKDSNWYGWLHEELTTTGVKSVLRNFPDPVKARESYWLPFMENELRCDANTVIVGHSSGAEAAMRYAETHKVKAIVLVSACVTDLGIESERISGYYDRPWQWYKIVENVGFIVQYGSTDDPFIPWPEQQQVAEELQTKLFKFDNRGHFMSRSFPELLSFLLSVL</sequence>
<dbReference type="SUPFAM" id="SSF53474">
    <property type="entry name" value="alpha/beta-Hydrolases"/>
    <property type="match status" value="1"/>
</dbReference>
<dbReference type="Proteomes" id="UP001519460">
    <property type="component" value="Unassembled WGS sequence"/>
</dbReference>
<keyword evidence="2" id="KW-1185">Reference proteome</keyword>
<dbReference type="Gene3D" id="3.40.50.1820">
    <property type="entry name" value="alpha/beta hydrolase"/>
    <property type="match status" value="1"/>
</dbReference>
<evidence type="ECO:0000313" key="1">
    <source>
        <dbReference type="EMBL" id="KAK7480955.1"/>
    </source>
</evidence>
<dbReference type="InterPro" id="IPR010662">
    <property type="entry name" value="RBBP9/YdeN"/>
</dbReference>
<dbReference type="Pfam" id="PF06821">
    <property type="entry name" value="Ser_hydrolase"/>
    <property type="match status" value="1"/>
</dbReference>
<dbReference type="PANTHER" id="PTHR15394">
    <property type="entry name" value="SERINE HYDROLASE RBBP9"/>
    <property type="match status" value="1"/>
</dbReference>
<dbReference type="InterPro" id="IPR029058">
    <property type="entry name" value="AB_hydrolase_fold"/>
</dbReference>